<feature type="transmembrane region" description="Helical" evidence="7">
    <location>
        <begin position="149"/>
        <end position="171"/>
    </location>
</feature>
<dbReference type="GO" id="GO:0005886">
    <property type="term" value="C:plasma membrane"/>
    <property type="evidence" value="ECO:0007669"/>
    <property type="project" value="UniProtKB-SubCell"/>
</dbReference>
<dbReference type="EMBL" id="JAGKSQ010000001">
    <property type="protein sequence ID" value="MBP3949835.1"/>
    <property type="molecule type" value="Genomic_DNA"/>
</dbReference>
<dbReference type="Gene3D" id="1.20.144.10">
    <property type="entry name" value="Phosphatidic acid phosphatase type 2/haloperoxidase"/>
    <property type="match status" value="1"/>
</dbReference>
<keyword evidence="4" id="KW-0378">Hydrolase</keyword>
<reference evidence="9" key="1">
    <citation type="submission" date="2021-03" db="EMBL/GenBank/DDBJ databases">
        <title>Bacillus suaedae sp. nov., isolated from Suaeda aralocaspica.</title>
        <authorList>
            <person name="Lei R.F.R."/>
        </authorList>
    </citation>
    <scope>NUCLEOTIDE SEQUENCE</scope>
    <source>
        <strain evidence="9">YZJH907-2</strain>
    </source>
</reference>
<dbReference type="Proteomes" id="UP000678228">
    <property type="component" value="Unassembled WGS sequence"/>
</dbReference>
<gene>
    <name evidence="9" type="ORF">J7W16_01730</name>
</gene>
<organism evidence="9 10">
    <name type="scientific">Halalkalibacter suaedae</name>
    <dbReference type="NCBI Taxonomy" id="2822140"/>
    <lineage>
        <taxon>Bacteria</taxon>
        <taxon>Bacillati</taxon>
        <taxon>Bacillota</taxon>
        <taxon>Bacilli</taxon>
        <taxon>Bacillales</taxon>
        <taxon>Bacillaceae</taxon>
        <taxon>Halalkalibacter</taxon>
    </lineage>
</organism>
<feature type="transmembrane region" description="Helical" evidence="7">
    <location>
        <begin position="55"/>
        <end position="73"/>
    </location>
</feature>
<dbReference type="SMART" id="SM00014">
    <property type="entry name" value="acidPPc"/>
    <property type="match status" value="1"/>
</dbReference>
<evidence type="ECO:0000313" key="10">
    <source>
        <dbReference type="Proteomes" id="UP000678228"/>
    </source>
</evidence>
<keyword evidence="2" id="KW-1003">Cell membrane</keyword>
<comment type="caution">
    <text evidence="9">The sequence shown here is derived from an EMBL/GenBank/DDBJ whole genome shotgun (WGS) entry which is preliminary data.</text>
</comment>
<evidence type="ECO:0000256" key="1">
    <source>
        <dbReference type="ARBA" id="ARBA00004651"/>
    </source>
</evidence>
<keyword evidence="5 7" id="KW-1133">Transmembrane helix</keyword>
<keyword evidence="3 7" id="KW-0812">Transmembrane</keyword>
<feature type="transmembrane region" description="Helical" evidence="7">
    <location>
        <begin position="123"/>
        <end position="143"/>
    </location>
</feature>
<dbReference type="AlphaFoldDB" id="A0A940WNW7"/>
<evidence type="ECO:0000256" key="2">
    <source>
        <dbReference type="ARBA" id="ARBA00022475"/>
    </source>
</evidence>
<evidence type="ECO:0000256" key="3">
    <source>
        <dbReference type="ARBA" id="ARBA00022692"/>
    </source>
</evidence>
<evidence type="ECO:0000259" key="8">
    <source>
        <dbReference type="SMART" id="SM00014"/>
    </source>
</evidence>
<comment type="subcellular location">
    <subcellularLocation>
        <location evidence="1">Cell membrane</location>
        <topology evidence="1">Multi-pass membrane protein</topology>
    </subcellularLocation>
</comment>
<dbReference type="PANTHER" id="PTHR14969">
    <property type="entry name" value="SPHINGOSINE-1-PHOSPHATE PHOSPHOHYDROLASE"/>
    <property type="match status" value="1"/>
</dbReference>
<feature type="transmembrane region" description="Helical" evidence="7">
    <location>
        <begin position="27"/>
        <end position="49"/>
    </location>
</feature>
<feature type="domain" description="Phosphatidic acid phosphatase type 2/haloperoxidase" evidence="8">
    <location>
        <begin position="55"/>
        <end position="164"/>
    </location>
</feature>
<dbReference type="InterPro" id="IPR000326">
    <property type="entry name" value="PAP2/HPO"/>
</dbReference>
<name>A0A940WNW7_9BACI</name>
<evidence type="ECO:0000313" key="9">
    <source>
        <dbReference type="EMBL" id="MBP3949835.1"/>
    </source>
</evidence>
<dbReference type="Pfam" id="PF01569">
    <property type="entry name" value="PAP2"/>
    <property type="match status" value="1"/>
</dbReference>
<evidence type="ECO:0000256" key="6">
    <source>
        <dbReference type="ARBA" id="ARBA00023136"/>
    </source>
</evidence>
<proteinExistence type="predicted"/>
<evidence type="ECO:0000256" key="5">
    <source>
        <dbReference type="ARBA" id="ARBA00022989"/>
    </source>
</evidence>
<dbReference type="InterPro" id="IPR036938">
    <property type="entry name" value="PAP2/HPO_sf"/>
</dbReference>
<dbReference type="GO" id="GO:0016787">
    <property type="term" value="F:hydrolase activity"/>
    <property type="evidence" value="ECO:0007669"/>
    <property type="project" value="UniProtKB-KW"/>
</dbReference>
<dbReference type="PANTHER" id="PTHR14969:SF62">
    <property type="entry name" value="DECAPRENYLPHOSPHORYL-5-PHOSPHORIBOSE PHOSPHATASE RV3807C-RELATED"/>
    <property type="match status" value="1"/>
</dbReference>
<sequence length="173" mass="19374">MERLYEADCHIFHLFNQKNQLLKGMRMITHAGGARFTTITTLFVCLFSNGLIQQTAFSAFLSLVFSHLIVVLIKRFLPRNRPYLVLPNAFVVENPFKDHSFPSGHTTAIFSVSFPFMIIYPSLIIPLLLLACLVGLSRIVLGLHYPSDVLAGATIGMLFGWLSLLLITSILGY</sequence>
<evidence type="ECO:0000256" key="4">
    <source>
        <dbReference type="ARBA" id="ARBA00022801"/>
    </source>
</evidence>
<keyword evidence="6 7" id="KW-0472">Membrane</keyword>
<accession>A0A940WNW7</accession>
<dbReference type="SUPFAM" id="SSF48317">
    <property type="entry name" value="Acid phosphatase/Vanadium-dependent haloperoxidase"/>
    <property type="match status" value="1"/>
</dbReference>
<keyword evidence="10" id="KW-1185">Reference proteome</keyword>
<protein>
    <submittedName>
        <fullName evidence="9">Phosphatase PAP2 family protein</fullName>
    </submittedName>
</protein>
<evidence type="ECO:0000256" key="7">
    <source>
        <dbReference type="SAM" id="Phobius"/>
    </source>
</evidence>